<dbReference type="CDD" id="cd06261">
    <property type="entry name" value="TM_PBP2"/>
    <property type="match status" value="1"/>
</dbReference>
<comment type="subcellular location">
    <subcellularLocation>
        <location evidence="1 8">Cell membrane</location>
        <topology evidence="1 8">Multi-pass membrane protein</topology>
    </subcellularLocation>
</comment>
<evidence type="ECO:0000256" key="1">
    <source>
        <dbReference type="ARBA" id="ARBA00004651"/>
    </source>
</evidence>
<reference evidence="10 11" key="1">
    <citation type="submission" date="2017-09" db="EMBL/GenBank/DDBJ databases">
        <title>Complete genome sequence of Verrucomicrobial strain HZ-65, isolated from freshwater.</title>
        <authorList>
            <person name="Choi A."/>
        </authorList>
    </citation>
    <scope>NUCLEOTIDE SEQUENCE [LARGE SCALE GENOMIC DNA]</scope>
    <source>
        <strain evidence="10 11">HZ-65</strain>
    </source>
</reference>
<keyword evidence="6 8" id="KW-1133">Transmembrane helix</keyword>
<evidence type="ECO:0000313" key="11">
    <source>
        <dbReference type="Proteomes" id="UP000217265"/>
    </source>
</evidence>
<comment type="similarity">
    <text evidence="8">Belongs to the binding-protein-dependent transport system permease family.</text>
</comment>
<keyword evidence="11" id="KW-1185">Reference proteome</keyword>
<feature type="domain" description="ABC transmembrane type-1" evidence="9">
    <location>
        <begin position="73"/>
        <end position="266"/>
    </location>
</feature>
<evidence type="ECO:0000256" key="5">
    <source>
        <dbReference type="ARBA" id="ARBA00022692"/>
    </source>
</evidence>
<dbReference type="SUPFAM" id="SSF161098">
    <property type="entry name" value="MetI-like"/>
    <property type="match status" value="1"/>
</dbReference>
<protein>
    <recommendedName>
        <fullName evidence="2">sn-glycerol-3-phosphate transport system permease protein UgpE</fullName>
    </recommendedName>
</protein>
<dbReference type="EMBL" id="CP023344">
    <property type="protein sequence ID" value="ATC63111.1"/>
    <property type="molecule type" value="Genomic_DNA"/>
</dbReference>
<keyword evidence="7 8" id="KW-0472">Membrane</keyword>
<dbReference type="GO" id="GO:0005886">
    <property type="term" value="C:plasma membrane"/>
    <property type="evidence" value="ECO:0007669"/>
    <property type="project" value="UniProtKB-SubCell"/>
</dbReference>
<feature type="transmembrane region" description="Helical" evidence="8">
    <location>
        <begin position="199"/>
        <end position="223"/>
    </location>
</feature>
<organism evidence="10 11">
    <name type="scientific">Nibricoccus aquaticus</name>
    <dbReference type="NCBI Taxonomy" id="2576891"/>
    <lineage>
        <taxon>Bacteria</taxon>
        <taxon>Pseudomonadati</taxon>
        <taxon>Verrucomicrobiota</taxon>
        <taxon>Opitutia</taxon>
        <taxon>Opitutales</taxon>
        <taxon>Opitutaceae</taxon>
        <taxon>Nibricoccus</taxon>
    </lineage>
</organism>
<evidence type="ECO:0000256" key="7">
    <source>
        <dbReference type="ARBA" id="ARBA00023136"/>
    </source>
</evidence>
<evidence type="ECO:0000256" key="4">
    <source>
        <dbReference type="ARBA" id="ARBA00022475"/>
    </source>
</evidence>
<evidence type="ECO:0000313" key="10">
    <source>
        <dbReference type="EMBL" id="ATC63111.1"/>
    </source>
</evidence>
<keyword evidence="3 8" id="KW-0813">Transport</keyword>
<gene>
    <name evidence="10" type="ORF">CMV30_03590</name>
</gene>
<dbReference type="Gene3D" id="1.10.3720.10">
    <property type="entry name" value="MetI-like"/>
    <property type="match status" value="1"/>
</dbReference>
<evidence type="ECO:0000259" key="9">
    <source>
        <dbReference type="PROSITE" id="PS50928"/>
    </source>
</evidence>
<keyword evidence="5 8" id="KW-0812">Transmembrane</keyword>
<feature type="transmembrane region" description="Helical" evidence="8">
    <location>
        <begin position="72"/>
        <end position="97"/>
    </location>
</feature>
<feature type="transmembrane region" description="Helical" evidence="8">
    <location>
        <begin position="243"/>
        <end position="263"/>
    </location>
</feature>
<sequence>MKRGLTWRVAAMWVGSVAVAVVFLAPLLWAVAGSFREEAAIFRLDASSLWDVDTWTLSNYADGWRRAALGPALLVSVAQVALIVGGGLIVNALAAYAFARMTFRGRDGLFAAVVMLIILPVEVIAVPMFFTARDLGLTGEFGAAMAGLTLPFMAKAFNIYFLRQHFLALPVQLEEAAAMDGAGVWTQFWRVALPSVKPALATVVVLDVLTHWGDFLWPLMIGTRESTRTVQIGLANLFTQPPVQWGDILACAVMATLPVLLMFRWLQRYIVATQVQTGIK</sequence>
<dbReference type="PANTHER" id="PTHR43744:SF8">
    <property type="entry name" value="SN-GLYCEROL-3-PHOSPHATE TRANSPORT SYSTEM PERMEASE PROTEIN UGPE"/>
    <property type="match status" value="1"/>
</dbReference>
<evidence type="ECO:0000256" key="2">
    <source>
        <dbReference type="ARBA" id="ARBA00020515"/>
    </source>
</evidence>
<dbReference type="GO" id="GO:0055085">
    <property type="term" value="P:transmembrane transport"/>
    <property type="evidence" value="ECO:0007669"/>
    <property type="project" value="InterPro"/>
</dbReference>
<evidence type="ECO:0000256" key="3">
    <source>
        <dbReference type="ARBA" id="ARBA00022448"/>
    </source>
</evidence>
<dbReference type="InterPro" id="IPR035906">
    <property type="entry name" value="MetI-like_sf"/>
</dbReference>
<dbReference type="InterPro" id="IPR000515">
    <property type="entry name" value="MetI-like"/>
</dbReference>
<dbReference type="RefSeq" id="WP_096054743.1">
    <property type="nucleotide sequence ID" value="NZ_CP023344.1"/>
</dbReference>
<dbReference type="Pfam" id="PF00528">
    <property type="entry name" value="BPD_transp_1"/>
    <property type="match status" value="1"/>
</dbReference>
<name>A0A290QFI4_9BACT</name>
<feature type="transmembrane region" description="Helical" evidence="8">
    <location>
        <begin position="109"/>
        <end position="130"/>
    </location>
</feature>
<dbReference type="OrthoDB" id="9794684at2"/>
<feature type="transmembrane region" description="Helical" evidence="8">
    <location>
        <begin position="142"/>
        <end position="162"/>
    </location>
</feature>
<accession>A0A290QFI4</accession>
<dbReference type="PANTHER" id="PTHR43744">
    <property type="entry name" value="ABC TRANSPORTER PERMEASE PROTEIN MG189-RELATED-RELATED"/>
    <property type="match status" value="1"/>
</dbReference>
<dbReference type="AlphaFoldDB" id="A0A290QFI4"/>
<evidence type="ECO:0000256" key="6">
    <source>
        <dbReference type="ARBA" id="ARBA00022989"/>
    </source>
</evidence>
<dbReference type="KEGG" id="vbh:CMV30_03590"/>
<proteinExistence type="inferred from homology"/>
<feature type="transmembrane region" description="Helical" evidence="8">
    <location>
        <begin position="12"/>
        <end position="32"/>
    </location>
</feature>
<evidence type="ECO:0000256" key="8">
    <source>
        <dbReference type="RuleBase" id="RU363032"/>
    </source>
</evidence>
<keyword evidence="4" id="KW-1003">Cell membrane</keyword>
<dbReference type="Proteomes" id="UP000217265">
    <property type="component" value="Chromosome"/>
</dbReference>
<dbReference type="PROSITE" id="PS50928">
    <property type="entry name" value="ABC_TM1"/>
    <property type="match status" value="1"/>
</dbReference>